<evidence type="ECO:0000256" key="2">
    <source>
        <dbReference type="ARBA" id="ARBA00004752"/>
    </source>
</evidence>
<keyword evidence="3 7" id="KW-0963">Cytoplasm</keyword>
<dbReference type="Gene3D" id="3.40.50.720">
    <property type="entry name" value="NAD(P)-binding Rossmann-like Domain"/>
    <property type="match status" value="1"/>
</dbReference>
<evidence type="ECO:0000313" key="11">
    <source>
        <dbReference type="EMBL" id="PIZ41289.1"/>
    </source>
</evidence>
<organism evidence="11 12">
    <name type="scientific">Candidatus Aquicultor secundus</name>
    <dbReference type="NCBI Taxonomy" id="1973895"/>
    <lineage>
        <taxon>Bacteria</taxon>
        <taxon>Bacillati</taxon>
        <taxon>Actinomycetota</taxon>
        <taxon>Candidatus Aquicultoria</taxon>
        <taxon>Candidatus Aquicultorales</taxon>
        <taxon>Candidatus Aquicultoraceae</taxon>
        <taxon>Candidatus Aquicultor</taxon>
    </lineage>
</organism>
<evidence type="ECO:0000259" key="9">
    <source>
        <dbReference type="Pfam" id="PF02875"/>
    </source>
</evidence>
<evidence type="ECO:0000256" key="5">
    <source>
        <dbReference type="ARBA" id="ARBA00022741"/>
    </source>
</evidence>
<evidence type="ECO:0000256" key="3">
    <source>
        <dbReference type="ARBA" id="ARBA00022490"/>
    </source>
</evidence>
<accession>A0A2M7T9K5</accession>
<comment type="catalytic activity">
    <reaction evidence="7 8">
        <text>UDP-N-acetyl-alpha-D-muramoyl-L-alanine + D-glutamate + ATP = UDP-N-acetyl-alpha-D-muramoyl-L-alanyl-D-glutamate + ADP + phosphate + H(+)</text>
        <dbReference type="Rhea" id="RHEA:16429"/>
        <dbReference type="ChEBI" id="CHEBI:15378"/>
        <dbReference type="ChEBI" id="CHEBI:29986"/>
        <dbReference type="ChEBI" id="CHEBI:30616"/>
        <dbReference type="ChEBI" id="CHEBI:43474"/>
        <dbReference type="ChEBI" id="CHEBI:83898"/>
        <dbReference type="ChEBI" id="CHEBI:83900"/>
        <dbReference type="ChEBI" id="CHEBI:456216"/>
        <dbReference type="EC" id="6.3.2.9"/>
    </reaction>
</comment>
<dbReference type="GO" id="GO:0008764">
    <property type="term" value="F:UDP-N-acetylmuramoylalanine-D-glutamate ligase activity"/>
    <property type="evidence" value="ECO:0007669"/>
    <property type="project" value="UniProtKB-UniRule"/>
</dbReference>
<dbReference type="AlphaFoldDB" id="A0A2M7T9K5"/>
<keyword evidence="7 8" id="KW-0573">Peptidoglycan synthesis</keyword>
<dbReference type="GO" id="GO:0005737">
    <property type="term" value="C:cytoplasm"/>
    <property type="evidence" value="ECO:0007669"/>
    <property type="project" value="UniProtKB-SubCell"/>
</dbReference>
<dbReference type="GO" id="GO:0071555">
    <property type="term" value="P:cell wall organization"/>
    <property type="evidence" value="ECO:0007669"/>
    <property type="project" value="UniProtKB-KW"/>
</dbReference>
<keyword evidence="7 8" id="KW-0131">Cell cycle</keyword>
<feature type="domain" description="Mur ligase central" evidence="10">
    <location>
        <begin position="113"/>
        <end position="287"/>
    </location>
</feature>
<keyword evidence="4 7" id="KW-0436">Ligase</keyword>
<feature type="binding site" evidence="7">
    <location>
        <begin position="115"/>
        <end position="121"/>
    </location>
    <ligand>
        <name>ATP</name>
        <dbReference type="ChEBI" id="CHEBI:30616"/>
    </ligand>
</feature>
<evidence type="ECO:0000256" key="8">
    <source>
        <dbReference type="RuleBase" id="RU003664"/>
    </source>
</evidence>
<dbReference type="EC" id="6.3.2.9" evidence="7 8"/>
<dbReference type="Gene3D" id="3.40.1190.10">
    <property type="entry name" value="Mur-like, catalytic domain"/>
    <property type="match status" value="1"/>
</dbReference>
<dbReference type="Pfam" id="PF02875">
    <property type="entry name" value="Mur_ligase_C"/>
    <property type="match status" value="1"/>
</dbReference>
<comment type="pathway">
    <text evidence="2 7 8">Cell wall biogenesis; peptidoglycan biosynthesis.</text>
</comment>
<gene>
    <name evidence="7" type="primary">murD</name>
    <name evidence="11" type="ORF">COY37_02530</name>
</gene>
<dbReference type="InterPro" id="IPR036615">
    <property type="entry name" value="Mur_ligase_C_dom_sf"/>
</dbReference>
<evidence type="ECO:0000256" key="6">
    <source>
        <dbReference type="ARBA" id="ARBA00022840"/>
    </source>
</evidence>
<dbReference type="UniPathway" id="UPA00219"/>
<dbReference type="GO" id="GO:0009252">
    <property type="term" value="P:peptidoglycan biosynthetic process"/>
    <property type="evidence" value="ECO:0007669"/>
    <property type="project" value="UniProtKB-UniRule"/>
</dbReference>
<dbReference type="Pfam" id="PF08245">
    <property type="entry name" value="Mur_ligase_M"/>
    <property type="match status" value="1"/>
</dbReference>
<dbReference type="SUPFAM" id="SSF51984">
    <property type="entry name" value="MurCD N-terminal domain"/>
    <property type="match status" value="1"/>
</dbReference>
<dbReference type="InterPro" id="IPR004101">
    <property type="entry name" value="Mur_ligase_C"/>
</dbReference>
<dbReference type="PANTHER" id="PTHR43692">
    <property type="entry name" value="UDP-N-ACETYLMURAMOYLALANINE--D-GLUTAMATE LIGASE"/>
    <property type="match status" value="1"/>
</dbReference>
<dbReference type="InterPro" id="IPR013221">
    <property type="entry name" value="Mur_ligase_cen"/>
</dbReference>
<evidence type="ECO:0000256" key="4">
    <source>
        <dbReference type="ARBA" id="ARBA00022598"/>
    </source>
</evidence>
<reference evidence="12" key="1">
    <citation type="submission" date="2017-09" db="EMBL/GenBank/DDBJ databases">
        <title>Depth-based differentiation of microbial function through sediment-hosted aquifers and enrichment of novel symbionts in the deep terrestrial subsurface.</title>
        <authorList>
            <person name="Probst A.J."/>
            <person name="Ladd B."/>
            <person name="Jarett J.K."/>
            <person name="Geller-Mcgrath D.E."/>
            <person name="Sieber C.M.K."/>
            <person name="Emerson J.B."/>
            <person name="Anantharaman K."/>
            <person name="Thomas B.C."/>
            <person name="Malmstrom R."/>
            <person name="Stieglmeier M."/>
            <person name="Klingl A."/>
            <person name="Woyke T."/>
            <person name="Ryan C.M."/>
            <person name="Banfield J.F."/>
        </authorList>
    </citation>
    <scope>NUCLEOTIDE SEQUENCE [LARGE SCALE GENOMIC DNA]</scope>
</reference>
<comment type="subcellular location">
    <subcellularLocation>
        <location evidence="1 7 8">Cytoplasm</location>
    </subcellularLocation>
</comment>
<name>A0A2M7T9K5_9ACTN</name>
<sequence>MEFVEKNILVIGLGRSGKAASLKLKALGATVLASDTSEKDEIKQVAAELEKSGITVRLGKQEESLLDEINLIVVSPGVPSRVPVLEAARRRGIPIWSEIELAYRLTGKPIVAITGTNGKTTTTTLTGKVFEAAGKKPAVAGNIGVPLVTAVDDADVETLVVEVSSFQLDTIVDFRPKVSVLLNITEDHLDWHPDFEDYVRAKNRLFANQTDDDVAILNMDDEVVRSLAPHIKAKVVGTSKKQELHPGVFIRNGRVIADIGGEVDICGVDEVKIRGDHNLDNIMAVAGISLVFGIEPTVIKEVVAGFTGLSHRTEFIASVDGVEYYNDSKATNVDATVKALTAFNKPIVLLVGGRNKGNSFTALAQYIDINRQVRAVVGFGEAGHEILRALPVGTLQEYAGTVDDAVVRAARLAQPGDIVLFSPACASFDAFNGYAQRGEAFRQAVLALGEKHGESKTKK</sequence>
<evidence type="ECO:0000256" key="1">
    <source>
        <dbReference type="ARBA" id="ARBA00004496"/>
    </source>
</evidence>
<dbReference type="EMBL" id="PFNG01000062">
    <property type="protein sequence ID" value="PIZ41289.1"/>
    <property type="molecule type" value="Genomic_DNA"/>
</dbReference>
<proteinExistence type="inferred from homology"/>
<dbReference type="RefSeq" id="WP_286679027.1">
    <property type="nucleotide sequence ID" value="NZ_MNXI01000121.1"/>
</dbReference>
<dbReference type="HAMAP" id="MF_00639">
    <property type="entry name" value="MurD"/>
    <property type="match status" value="1"/>
</dbReference>
<keyword evidence="7 8" id="KW-0132">Cell division</keyword>
<dbReference type="SUPFAM" id="SSF53244">
    <property type="entry name" value="MurD-like peptide ligases, peptide-binding domain"/>
    <property type="match status" value="1"/>
</dbReference>
<comment type="function">
    <text evidence="7 8">Cell wall formation. Catalyzes the addition of glutamate to the nucleotide precursor UDP-N-acetylmuramoyl-L-alanine (UMA).</text>
</comment>
<evidence type="ECO:0000259" key="10">
    <source>
        <dbReference type="Pfam" id="PF08245"/>
    </source>
</evidence>
<evidence type="ECO:0000313" key="12">
    <source>
        <dbReference type="Proteomes" id="UP000230956"/>
    </source>
</evidence>
<comment type="caution">
    <text evidence="11">The sequence shown here is derived from an EMBL/GenBank/DDBJ whole genome shotgun (WGS) entry which is preliminary data.</text>
</comment>
<dbReference type="InterPro" id="IPR036565">
    <property type="entry name" value="Mur-like_cat_sf"/>
</dbReference>
<comment type="similarity">
    <text evidence="7">Belongs to the MurCDEF family.</text>
</comment>
<protein>
    <recommendedName>
        <fullName evidence="7 8">UDP-N-acetylmuramoylalanine--D-glutamate ligase</fullName>
        <ecNumber evidence="7 8">6.3.2.9</ecNumber>
    </recommendedName>
    <alternativeName>
        <fullName evidence="7">D-glutamic acid-adding enzyme</fullName>
    </alternativeName>
    <alternativeName>
        <fullName evidence="7">UDP-N-acetylmuramoyl-L-alanyl-D-glutamate synthetase</fullName>
    </alternativeName>
</protein>
<dbReference type="GO" id="GO:0005524">
    <property type="term" value="F:ATP binding"/>
    <property type="evidence" value="ECO:0007669"/>
    <property type="project" value="UniProtKB-UniRule"/>
</dbReference>
<feature type="domain" description="Mur ligase C-terminal" evidence="9">
    <location>
        <begin position="311"/>
        <end position="425"/>
    </location>
</feature>
<keyword evidence="6 7" id="KW-0067">ATP-binding</keyword>
<keyword evidence="7 8" id="KW-0133">Cell shape</keyword>
<evidence type="ECO:0000256" key="7">
    <source>
        <dbReference type="HAMAP-Rule" id="MF_00639"/>
    </source>
</evidence>
<dbReference type="GO" id="GO:0051301">
    <property type="term" value="P:cell division"/>
    <property type="evidence" value="ECO:0007669"/>
    <property type="project" value="UniProtKB-KW"/>
</dbReference>
<dbReference type="Proteomes" id="UP000230956">
    <property type="component" value="Unassembled WGS sequence"/>
</dbReference>
<dbReference type="Pfam" id="PF21799">
    <property type="entry name" value="MurD-like_N"/>
    <property type="match status" value="1"/>
</dbReference>
<dbReference type="NCBIfam" id="TIGR01087">
    <property type="entry name" value="murD"/>
    <property type="match status" value="1"/>
</dbReference>
<dbReference type="InterPro" id="IPR005762">
    <property type="entry name" value="MurD"/>
</dbReference>
<dbReference type="SUPFAM" id="SSF53623">
    <property type="entry name" value="MurD-like peptide ligases, catalytic domain"/>
    <property type="match status" value="1"/>
</dbReference>
<keyword evidence="5 7" id="KW-0547">Nucleotide-binding</keyword>
<dbReference type="PANTHER" id="PTHR43692:SF1">
    <property type="entry name" value="UDP-N-ACETYLMURAMOYLALANINE--D-GLUTAMATE LIGASE"/>
    <property type="match status" value="1"/>
</dbReference>
<dbReference type="GO" id="GO:0008360">
    <property type="term" value="P:regulation of cell shape"/>
    <property type="evidence" value="ECO:0007669"/>
    <property type="project" value="UniProtKB-KW"/>
</dbReference>
<keyword evidence="7 8" id="KW-0961">Cell wall biogenesis/degradation</keyword>
<dbReference type="Gene3D" id="3.90.190.20">
    <property type="entry name" value="Mur ligase, C-terminal domain"/>
    <property type="match status" value="1"/>
</dbReference>